<organism evidence="8 9">
    <name type="scientific">Candidatus Methylomirabilis lanthanidiphila</name>
    <dbReference type="NCBI Taxonomy" id="2211376"/>
    <lineage>
        <taxon>Bacteria</taxon>
        <taxon>Candidatus Methylomirabilota</taxon>
        <taxon>Candidatus Methylomirabilia</taxon>
        <taxon>Candidatus Methylomirabilales</taxon>
        <taxon>Candidatus Methylomirabilaceae</taxon>
        <taxon>Candidatus Methylomirabilis</taxon>
    </lineage>
</organism>
<keyword evidence="6" id="KW-0500">Molybdenum</keyword>
<dbReference type="SUPFAM" id="SSF53218">
    <property type="entry name" value="Molybdenum cofactor biosynthesis proteins"/>
    <property type="match status" value="1"/>
</dbReference>
<comment type="cofactor">
    <cofactor evidence="6">
        <name>Mg(2+)</name>
        <dbReference type="ChEBI" id="CHEBI:18420"/>
    </cofactor>
</comment>
<dbReference type="Gene3D" id="2.170.190.11">
    <property type="entry name" value="Molybdopterin biosynthesis moea protein, domain 3"/>
    <property type="match status" value="1"/>
</dbReference>
<comment type="pathway">
    <text evidence="2 6">Cofactor biosynthesis; molybdopterin biosynthesis.</text>
</comment>
<dbReference type="Pfam" id="PF00994">
    <property type="entry name" value="MoCF_biosynth"/>
    <property type="match status" value="1"/>
</dbReference>
<dbReference type="InterPro" id="IPR036425">
    <property type="entry name" value="MoaB/Mog-like_dom_sf"/>
</dbReference>
<dbReference type="InterPro" id="IPR036135">
    <property type="entry name" value="MoeA_linker/N_sf"/>
</dbReference>
<evidence type="ECO:0000259" key="7">
    <source>
        <dbReference type="SMART" id="SM00852"/>
    </source>
</evidence>
<accession>A0A564ZLC2</accession>
<evidence type="ECO:0000256" key="3">
    <source>
        <dbReference type="ARBA" id="ARBA00010763"/>
    </source>
</evidence>
<comment type="function">
    <text evidence="1 6">Catalyzes the insertion of molybdate into adenylated molybdopterin with the concomitant release of AMP.</text>
</comment>
<dbReference type="Gene3D" id="3.40.980.10">
    <property type="entry name" value="MoaB/Mog-like domain"/>
    <property type="match status" value="1"/>
</dbReference>
<dbReference type="SUPFAM" id="SSF63867">
    <property type="entry name" value="MoeA C-terminal domain-like"/>
    <property type="match status" value="1"/>
</dbReference>
<dbReference type="InterPro" id="IPR038987">
    <property type="entry name" value="MoeA-like"/>
</dbReference>
<evidence type="ECO:0000256" key="6">
    <source>
        <dbReference type="RuleBase" id="RU365090"/>
    </source>
</evidence>
<feature type="domain" description="MoaB/Mog" evidence="7">
    <location>
        <begin position="188"/>
        <end position="324"/>
    </location>
</feature>
<sequence>MVMKPMKALLDLEAGMRIVMDAARPIERTEQVTLLEAVGRVLAEEVCASMDVPPFARAAMDGYAVRAEDTFGAGNFSPRILELIEVIHAGESARLSVRPAACIQVATGAPMPDGADAVVMVEDTELDRTNVMVYKPVYPQQHASPMGEDIKSGSCVLQRGMRLDPSKIGVLAALGFQKVTVYQKPAVAVIPSGNEILMPGEALSPGRIYDINSYTLSALISENGGLPQIFPIMKDTLEAAISTIREALTYDLIVLSGGSSVGERDMMVEAVERMGEIKFHGIAVKPGKPTLCGVVEGHLLIGMPGYPTSCLTNGYGILAPALRKMSRLGERALASLKAPMVRRYTSTIGRHQYLPVRLDGGEVVPVFKESGAITSMADAEGYIEIPANVDLLEKGEVVEVLLF</sequence>
<dbReference type="Pfam" id="PF03454">
    <property type="entry name" value="MoeA_C"/>
    <property type="match status" value="1"/>
</dbReference>
<dbReference type="EMBL" id="CABIKM010000044">
    <property type="protein sequence ID" value="VUZ86131.1"/>
    <property type="molecule type" value="Genomic_DNA"/>
</dbReference>
<dbReference type="GO" id="GO:0061599">
    <property type="term" value="F:molybdopterin molybdotransferase activity"/>
    <property type="evidence" value="ECO:0007669"/>
    <property type="project" value="UniProtKB-UniRule"/>
</dbReference>
<evidence type="ECO:0000256" key="1">
    <source>
        <dbReference type="ARBA" id="ARBA00002901"/>
    </source>
</evidence>
<evidence type="ECO:0000256" key="5">
    <source>
        <dbReference type="ARBA" id="ARBA00047317"/>
    </source>
</evidence>
<evidence type="ECO:0000256" key="2">
    <source>
        <dbReference type="ARBA" id="ARBA00005046"/>
    </source>
</evidence>
<keyword evidence="9" id="KW-1185">Reference proteome</keyword>
<dbReference type="NCBIfam" id="NF045515">
    <property type="entry name" value="Glp_gephyrin"/>
    <property type="match status" value="1"/>
</dbReference>
<keyword evidence="4 6" id="KW-0501">Molybdenum cofactor biosynthesis</keyword>
<dbReference type="EC" id="2.10.1.1" evidence="6"/>
<keyword evidence="6" id="KW-0808">Transferase</keyword>
<dbReference type="PANTHER" id="PTHR10192:SF5">
    <property type="entry name" value="GEPHYRIN"/>
    <property type="match status" value="1"/>
</dbReference>
<protein>
    <recommendedName>
        <fullName evidence="6">Molybdopterin molybdenumtransferase</fullName>
        <ecNumber evidence="6">2.10.1.1</ecNumber>
    </recommendedName>
</protein>
<dbReference type="Pfam" id="PF03453">
    <property type="entry name" value="MoeA_N"/>
    <property type="match status" value="1"/>
</dbReference>
<comment type="similarity">
    <text evidence="3 6">Belongs to the MoeA family.</text>
</comment>
<dbReference type="SMART" id="SM00852">
    <property type="entry name" value="MoCF_biosynth"/>
    <property type="match status" value="1"/>
</dbReference>
<dbReference type="Gene3D" id="3.90.105.10">
    <property type="entry name" value="Molybdopterin biosynthesis moea protein, domain 2"/>
    <property type="match status" value="1"/>
</dbReference>
<dbReference type="InterPro" id="IPR001453">
    <property type="entry name" value="MoaB/Mog_dom"/>
</dbReference>
<dbReference type="InterPro" id="IPR005111">
    <property type="entry name" value="MoeA_C_domain_IV"/>
</dbReference>
<dbReference type="InterPro" id="IPR036688">
    <property type="entry name" value="MoeA_C_domain_IV_sf"/>
</dbReference>
<proteinExistence type="inferred from homology"/>
<dbReference type="GO" id="GO:0046872">
    <property type="term" value="F:metal ion binding"/>
    <property type="evidence" value="ECO:0007669"/>
    <property type="project" value="UniProtKB-UniRule"/>
</dbReference>
<dbReference type="GO" id="GO:0006777">
    <property type="term" value="P:Mo-molybdopterin cofactor biosynthetic process"/>
    <property type="evidence" value="ECO:0007669"/>
    <property type="project" value="UniProtKB-UniRule"/>
</dbReference>
<dbReference type="CDD" id="cd00887">
    <property type="entry name" value="MoeA"/>
    <property type="match status" value="1"/>
</dbReference>
<name>A0A564ZLC2_9BACT</name>
<dbReference type="UniPathway" id="UPA00344"/>
<dbReference type="SUPFAM" id="SSF63882">
    <property type="entry name" value="MoeA N-terminal region -like"/>
    <property type="match status" value="1"/>
</dbReference>
<dbReference type="GO" id="GO:0005737">
    <property type="term" value="C:cytoplasm"/>
    <property type="evidence" value="ECO:0007669"/>
    <property type="project" value="TreeGrafter"/>
</dbReference>
<keyword evidence="6" id="KW-0460">Magnesium</keyword>
<reference evidence="8 9" key="1">
    <citation type="submission" date="2019-07" db="EMBL/GenBank/DDBJ databases">
        <authorList>
            <person name="Cremers G."/>
        </authorList>
    </citation>
    <scope>NUCLEOTIDE SEQUENCE [LARGE SCALE GENOMIC DNA]</scope>
</reference>
<dbReference type="InterPro" id="IPR005110">
    <property type="entry name" value="MoeA_linker/N"/>
</dbReference>
<keyword evidence="6" id="KW-0479">Metal-binding</keyword>
<dbReference type="PANTHER" id="PTHR10192">
    <property type="entry name" value="MOLYBDOPTERIN BIOSYNTHESIS PROTEIN"/>
    <property type="match status" value="1"/>
</dbReference>
<comment type="catalytic activity">
    <reaction evidence="5">
        <text>adenylyl-molybdopterin + molybdate = Mo-molybdopterin + AMP + H(+)</text>
        <dbReference type="Rhea" id="RHEA:35047"/>
        <dbReference type="ChEBI" id="CHEBI:15378"/>
        <dbReference type="ChEBI" id="CHEBI:36264"/>
        <dbReference type="ChEBI" id="CHEBI:62727"/>
        <dbReference type="ChEBI" id="CHEBI:71302"/>
        <dbReference type="ChEBI" id="CHEBI:456215"/>
        <dbReference type="EC" id="2.10.1.1"/>
    </reaction>
</comment>
<evidence type="ECO:0000313" key="9">
    <source>
        <dbReference type="Proteomes" id="UP000334340"/>
    </source>
</evidence>
<gene>
    <name evidence="8" type="ORF">MELA_02527</name>
</gene>
<dbReference type="FunFam" id="2.170.190.11:FF:000001">
    <property type="entry name" value="Molybdopterin molybdenumtransferase"/>
    <property type="match status" value="1"/>
</dbReference>
<dbReference type="Gene3D" id="2.40.340.10">
    <property type="entry name" value="MoeA, C-terminal, domain IV"/>
    <property type="match status" value="1"/>
</dbReference>
<dbReference type="NCBIfam" id="TIGR00177">
    <property type="entry name" value="molyb_syn"/>
    <property type="match status" value="1"/>
</dbReference>
<evidence type="ECO:0000256" key="4">
    <source>
        <dbReference type="ARBA" id="ARBA00023150"/>
    </source>
</evidence>
<dbReference type="Proteomes" id="UP000334340">
    <property type="component" value="Unassembled WGS sequence"/>
</dbReference>
<dbReference type="AlphaFoldDB" id="A0A564ZLC2"/>
<evidence type="ECO:0000313" key="8">
    <source>
        <dbReference type="EMBL" id="VUZ86131.1"/>
    </source>
</evidence>